<dbReference type="SMART" id="SM00184">
    <property type="entry name" value="RING"/>
    <property type="match status" value="1"/>
</dbReference>
<dbReference type="AlphaFoldDB" id="A0A2I4EZK4"/>
<dbReference type="RefSeq" id="XP_018824828.2">
    <property type="nucleotide sequence ID" value="XM_018969283.2"/>
</dbReference>
<protein>
    <recommendedName>
        <fullName evidence="2">RING-type E3 ubiquitin transferase</fullName>
        <ecNumber evidence="2">2.3.2.27</ecNumber>
    </recommendedName>
</protein>
<dbReference type="STRING" id="51240.A0A2I4EZK4"/>
<reference evidence="7" key="1">
    <citation type="submission" date="2025-08" db="UniProtKB">
        <authorList>
            <consortium name="RefSeq"/>
        </authorList>
    </citation>
    <scope>IDENTIFICATION</scope>
    <source>
        <tissue evidence="7">Leaves</tissue>
    </source>
</reference>
<evidence type="ECO:0000256" key="1">
    <source>
        <dbReference type="ARBA" id="ARBA00000900"/>
    </source>
</evidence>
<dbReference type="GO" id="GO:0061630">
    <property type="term" value="F:ubiquitin protein ligase activity"/>
    <property type="evidence" value="ECO:0000318"/>
    <property type="project" value="GO_Central"/>
</dbReference>
<dbReference type="GO" id="GO:0016567">
    <property type="term" value="P:protein ubiquitination"/>
    <property type="evidence" value="ECO:0000318"/>
    <property type="project" value="GO_Central"/>
</dbReference>
<keyword evidence="6" id="KW-1185">Reference proteome</keyword>
<dbReference type="KEGG" id="jre:108994164"/>
<dbReference type="CDD" id="cd16454">
    <property type="entry name" value="RING-H2_PA-TM-RING"/>
    <property type="match status" value="1"/>
</dbReference>
<dbReference type="GO" id="GO:0008270">
    <property type="term" value="F:zinc ion binding"/>
    <property type="evidence" value="ECO:0007669"/>
    <property type="project" value="UniProtKB-KW"/>
</dbReference>
<dbReference type="SUPFAM" id="SSF57850">
    <property type="entry name" value="RING/U-box"/>
    <property type="match status" value="1"/>
</dbReference>
<sequence length="234" mass="26136">MAGSTNNVYLHLSEATAQSSEADLTVGRVEVRFADAGFQNLWRSIMNRDGVLDPFDYHMSPSPTSTFVIQVPAHLFPYPDQHSQYLQTEISSSLIDLIGPENPNHLNVARNIASFAMRHFEDSAEASARGSRSGYSIVAEVRMLQSEVWFDEIFDAADRESAIEKLIDKGRLVASKVNDEDHELGTCGICIEDFSSSIGAELLRMDCSHIYHRDCIILWLAKSNTCPTCRAKLY</sequence>
<dbReference type="Pfam" id="PF13639">
    <property type="entry name" value="zf-RING_2"/>
    <property type="match status" value="1"/>
</dbReference>
<dbReference type="PANTHER" id="PTHR15710:SF196">
    <property type="entry name" value="F6A14.12 PROTEIN-RELATED"/>
    <property type="match status" value="1"/>
</dbReference>
<organism evidence="6 7">
    <name type="scientific">Juglans regia</name>
    <name type="common">English walnut</name>
    <dbReference type="NCBI Taxonomy" id="51240"/>
    <lineage>
        <taxon>Eukaryota</taxon>
        <taxon>Viridiplantae</taxon>
        <taxon>Streptophyta</taxon>
        <taxon>Embryophyta</taxon>
        <taxon>Tracheophyta</taxon>
        <taxon>Spermatophyta</taxon>
        <taxon>Magnoliopsida</taxon>
        <taxon>eudicotyledons</taxon>
        <taxon>Gunneridae</taxon>
        <taxon>Pentapetalae</taxon>
        <taxon>rosids</taxon>
        <taxon>fabids</taxon>
        <taxon>Fagales</taxon>
        <taxon>Juglandaceae</taxon>
        <taxon>Juglans</taxon>
    </lineage>
</organism>
<gene>
    <name evidence="7" type="primary">LOC108994164</name>
</gene>
<evidence type="ECO:0000313" key="7">
    <source>
        <dbReference type="RefSeq" id="XP_018824828.2"/>
    </source>
</evidence>
<dbReference type="Gramene" id="Jr15_00550_p1">
    <property type="protein sequence ID" value="cds.Jr15_00550_p1"/>
    <property type="gene ID" value="Jr15_00550"/>
</dbReference>
<proteinExistence type="predicted"/>
<dbReference type="GO" id="GO:0005737">
    <property type="term" value="C:cytoplasm"/>
    <property type="evidence" value="ECO:0000318"/>
    <property type="project" value="GO_Central"/>
</dbReference>
<keyword evidence="5" id="KW-0862">Zinc</keyword>
<keyword evidence="3" id="KW-0479">Metal-binding</keyword>
<dbReference type="OrthoDB" id="4348522at2759"/>
<dbReference type="GeneID" id="108994164"/>
<evidence type="ECO:0000256" key="2">
    <source>
        <dbReference type="ARBA" id="ARBA00012483"/>
    </source>
</evidence>
<evidence type="ECO:0000256" key="3">
    <source>
        <dbReference type="ARBA" id="ARBA00022723"/>
    </source>
</evidence>
<dbReference type="EC" id="2.3.2.27" evidence="2"/>
<dbReference type="PANTHER" id="PTHR15710">
    <property type="entry name" value="E3 UBIQUITIN-PROTEIN LIGASE PRAJA"/>
    <property type="match status" value="1"/>
</dbReference>
<evidence type="ECO:0000256" key="4">
    <source>
        <dbReference type="ARBA" id="ARBA00022771"/>
    </source>
</evidence>
<dbReference type="InterPro" id="IPR013083">
    <property type="entry name" value="Znf_RING/FYVE/PHD"/>
</dbReference>
<evidence type="ECO:0000256" key="5">
    <source>
        <dbReference type="ARBA" id="ARBA00022833"/>
    </source>
</evidence>
<keyword evidence="4" id="KW-0863">Zinc-finger</keyword>
<dbReference type="InterPro" id="IPR001841">
    <property type="entry name" value="Znf_RING"/>
</dbReference>
<evidence type="ECO:0000313" key="6">
    <source>
        <dbReference type="Proteomes" id="UP000235220"/>
    </source>
</evidence>
<name>A0A2I4EZK4_JUGRE</name>
<dbReference type="Gene3D" id="3.30.40.10">
    <property type="entry name" value="Zinc/RING finger domain, C3HC4 (zinc finger)"/>
    <property type="match status" value="1"/>
</dbReference>
<dbReference type="PROSITE" id="PS50089">
    <property type="entry name" value="ZF_RING_2"/>
    <property type="match status" value="1"/>
</dbReference>
<accession>A0A2I4EZK4</accession>
<dbReference type="Proteomes" id="UP000235220">
    <property type="component" value="Chromosome 15"/>
</dbReference>
<comment type="catalytic activity">
    <reaction evidence="1">
        <text>S-ubiquitinyl-[E2 ubiquitin-conjugating enzyme]-L-cysteine + [acceptor protein]-L-lysine = [E2 ubiquitin-conjugating enzyme]-L-cysteine + N(6)-ubiquitinyl-[acceptor protein]-L-lysine.</text>
        <dbReference type="EC" id="2.3.2.27"/>
    </reaction>
</comment>